<dbReference type="Gene3D" id="3.10.180.10">
    <property type="entry name" value="2,3-Dihydroxybiphenyl 1,2-Dioxygenase, domain 1"/>
    <property type="match status" value="1"/>
</dbReference>
<protein>
    <submittedName>
        <fullName evidence="2">Glyoxalase</fullName>
    </submittedName>
</protein>
<dbReference type="KEGG" id="mhev:MHEL_40260"/>
<accession>A0A7I7TAD8</accession>
<dbReference type="PANTHER" id="PTHR35006">
    <property type="entry name" value="GLYOXALASE FAMILY PROTEIN (AFU_ORTHOLOGUE AFUA_5G14830)"/>
    <property type="match status" value="1"/>
</dbReference>
<evidence type="ECO:0000259" key="1">
    <source>
        <dbReference type="PROSITE" id="PS51819"/>
    </source>
</evidence>
<name>A0A7I7TAD8_9MYCO</name>
<reference evidence="2 3" key="1">
    <citation type="journal article" date="2019" name="Emerg. Microbes Infect.">
        <title>Comprehensive subspecies identification of 175 nontuberculous mycobacteria species based on 7547 genomic profiles.</title>
        <authorList>
            <person name="Matsumoto Y."/>
            <person name="Kinjo T."/>
            <person name="Motooka D."/>
            <person name="Nabeya D."/>
            <person name="Jung N."/>
            <person name="Uechi K."/>
            <person name="Horii T."/>
            <person name="Iida T."/>
            <person name="Fujita J."/>
            <person name="Nakamura S."/>
        </authorList>
    </citation>
    <scope>NUCLEOTIDE SEQUENCE [LARGE SCALE GENOMIC DNA]</scope>
    <source>
        <strain evidence="2 3">JCM 30396</strain>
    </source>
</reference>
<dbReference type="InterPro" id="IPR037523">
    <property type="entry name" value="VOC_core"/>
</dbReference>
<dbReference type="SUPFAM" id="SSF54593">
    <property type="entry name" value="Glyoxalase/Bleomycin resistance protein/Dihydroxybiphenyl dioxygenase"/>
    <property type="match status" value="1"/>
</dbReference>
<dbReference type="PANTHER" id="PTHR35006:SF2">
    <property type="entry name" value="GLYOXALASE FAMILY PROTEIN (AFU_ORTHOLOGUE AFUA_5G14830)"/>
    <property type="match status" value="1"/>
</dbReference>
<dbReference type="InterPro" id="IPR004360">
    <property type="entry name" value="Glyas_Fos-R_dOase_dom"/>
</dbReference>
<dbReference type="AlphaFoldDB" id="A0A7I7TAD8"/>
<proteinExistence type="predicted"/>
<dbReference type="RefSeq" id="WP_163749812.1">
    <property type="nucleotide sequence ID" value="NZ_AP022596.1"/>
</dbReference>
<evidence type="ECO:0000313" key="3">
    <source>
        <dbReference type="Proteomes" id="UP000467148"/>
    </source>
</evidence>
<organism evidence="2 3">
    <name type="scientific">Mycolicibacterium helvum</name>
    <dbReference type="NCBI Taxonomy" id="1534349"/>
    <lineage>
        <taxon>Bacteria</taxon>
        <taxon>Bacillati</taxon>
        <taxon>Actinomycetota</taxon>
        <taxon>Actinomycetes</taxon>
        <taxon>Mycobacteriales</taxon>
        <taxon>Mycobacteriaceae</taxon>
        <taxon>Mycolicibacterium</taxon>
    </lineage>
</organism>
<feature type="domain" description="VOC" evidence="1">
    <location>
        <begin position="1"/>
        <end position="128"/>
    </location>
</feature>
<dbReference type="Proteomes" id="UP000467148">
    <property type="component" value="Chromosome"/>
</dbReference>
<keyword evidence="3" id="KW-1185">Reference proteome</keyword>
<dbReference type="EMBL" id="AP022596">
    <property type="protein sequence ID" value="BBY65783.1"/>
    <property type="molecule type" value="Genomic_DNA"/>
</dbReference>
<sequence length="132" mass="14981">MLGHLGINVTDLATARIYYTTLMPLLGFEPFLDDGDQFAFRPAAGKPGTYLFFYPATDPGRYARESTGLQHLAFMVKSRSAVNEVHRLVQRLGGDVVHEPQFFPQYPPPYFATFWLDPFGLMLEAVCHHDRD</sequence>
<dbReference type="PROSITE" id="PS51819">
    <property type="entry name" value="VOC"/>
    <property type="match status" value="1"/>
</dbReference>
<dbReference type="InterPro" id="IPR029068">
    <property type="entry name" value="Glyas_Bleomycin-R_OHBP_Dase"/>
</dbReference>
<dbReference type="Pfam" id="PF00903">
    <property type="entry name" value="Glyoxalase"/>
    <property type="match status" value="1"/>
</dbReference>
<evidence type="ECO:0000313" key="2">
    <source>
        <dbReference type="EMBL" id="BBY65783.1"/>
    </source>
</evidence>
<gene>
    <name evidence="2" type="ORF">MHEL_40260</name>
</gene>